<keyword evidence="2" id="KW-1185">Reference proteome</keyword>
<dbReference type="Proteomes" id="UP001164746">
    <property type="component" value="Chromosome 10"/>
</dbReference>
<evidence type="ECO:0000313" key="1">
    <source>
        <dbReference type="EMBL" id="WAR16325.1"/>
    </source>
</evidence>
<sequence length="51" mass="5828">MTTNLIIHIIYFKIFYRFVSTTFAGNSGTLYTLDSVLTDRLVTTTALVHQE</sequence>
<name>A0ABY7F2D0_MYAAR</name>
<protein>
    <submittedName>
        <fullName evidence="1">Uncharacterized protein</fullName>
    </submittedName>
</protein>
<accession>A0ABY7F2D0</accession>
<reference evidence="1" key="1">
    <citation type="submission" date="2022-11" db="EMBL/GenBank/DDBJ databases">
        <title>Centuries of genome instability and evolution in soft-shell clam transmissible cancer (bioRxiv).</title>
        <authorList>
            <person name="Hart S.F.M."/>
            <person name="Yonemitsu M.A."/>
            <person name="Giersch R.M."/>
            <person name="Beal B.F."/>
            <person name="Arriagada G."/>
            <person name="Davis B.W."/>
            <person name="Ostrander E.A."/>
            <person name="Goff S.P."/>
            <person name="Metzger M.J."/>
        </authorList>
    </citation>
    <scope>NUCLEOTIDE SEQUENCE</scope>
    <source>
        <strain evidence="1">MELC-2E11</strain>
        <tissue evidence="1">Siphon/mantle</tissue>
    </source>
</reference>
<dbReference type="EMBL" id="CP111021">
    <property type="protein sequence ID" value="WAR16325.1"/>
    <property type="molecule type" value="Genomic_DNA"/>
</dbReference>
<gene>
    <name evidence="1" type="ORF">MAR_030919</name>
</gene>
<evidence type="ECO:0000313" key="2">
    <source>
        <dbReference type="Proteomes" id="UP001164746"/>
    </source>
</evidence>
<organism evidence="1 2">
    <name type="scientific">Mya arenaria</name>
    <name type="common">Soft-shell clam</name>
    <dbReference type="NCBI Taxonomy" id="6604"/>
    <lineage>
        <taxon>Eukaryota</taxon>
        <taxon>Metazoa</taxon>
        <taxon>Spiralia</taxon>
        <taxon>Lophotrochozoa</taxon>
        <taxon>Mollusca</taxon>
        <taxon>Bivalvia</taxon>
        <taxon>Autobranchia</taxon>
        <taxon>Heteroconchia</taxon>
        <taxon>Euheterodonta</taxon>
        <taxon>Imparidentia</taxon>
        <taxon>Neoheterodontei</taxon>
        <taxon>Myida</taxon>
        <taxon>Myoidea</taxon>
        <taxon>Myidae</taxon>
        <taxon>Mya</taxon>
    </lineage>
</organism>
<proteinExistence type="predicted"/>